<name>A0ABQ8S350_PERAM</name>
<sequence length="194" mass="22831">MHIKCVGRLEGKRPLERPRHRWEDNIKMDFREVGYDDRDWINLAQDRDQWWAYVRAVMNLRIPEKPIEKKYFFGDHTITDWRQFIDEVVVEYIEVNSEKVGGDGKVVEIGESKFGRRKYNRGHFVEGQWDFGGVEKVNGDEVKGDFSLTGEAVTVILTSDPVIRDDFQLPVMTTRDLRYRAVLDQLNPRSRAVI</sequence>
<keyword evidence="2" id="KW-1185">Reference proteome</keyword>
<gene>
    <name evidence="1" type="ORF">ANN_24354</name>
</gene>
<evidence type="ECO:0000313" key="1">
    <source>
        <dbReference type="EMBL" id="KAJ4428335.1"/>
    </source>
</evidence>
<reference evidence="1 2" key="1">
    <citation type="journal article" date="2022" name="Allergy">
        <title>Genome assembly and annotation of Periplaneta americana reveal a comprehensive cockroach allergen profile.</title>
        <authorList>
            <person name="Wang L."/>
            <person name="Xiong Q."/>
            <person name="Saelim N."/>
            <person name="Wang L."/>
            <person name="Nong W."/>
            <person name="Wan A.T."/>
            <person name="Shi M."/>
            <person name="Liu X."/>
            <person name="Cao Q."/>
            <person name="Hui J.H.L."/>
            <person name="Sookrung N."/>
            <person name="Leung T.F."/>
            <person name="Tungtrongchitr A."/>
            <person name="Tsui S.K.W."/>
        </authorList>
    </citation>
    <scope>NUCLEOTIDE SEQUENCE [LARGE SCALE GENOMIC DNA]</scope>
    <source>
        <strain evidence="1">PWHHKU_190912</strain>
    </source>
</reference>
<proteinExistence type="predicted"/>
<protein>
    <submittedName>
        <fullName evidence="1">Uncharacterized protein</fullName>
    </submittedName>
</protein>
<feature type="non-terminal residue" evidence="1">
    <location>
        <position position="194"/>
    </location>
</feature>
<accession>A0ABQ8S350</accession>
<organism evidence="1 2">
    <name type="scientific">Periplaneta americana</name>
    <name type="common">American cockroach</name>
    <name type="synonym">Blatta americana</name>
    <dbReference type="NCBI Taxonomy" id="6978"/>
    <lineage>
        <taxon>Eukaryota</taxon>
        <taxon>Metazoa</taxon>
        <taxon>Ecdysozoa</taxon>
        <taxon>Arthropoda</taxon>
        <taxon>Hexapoda</taxon>
        <taxon>Insecta</taxon>
        <taxon>Pterygota</taxon>
        <taxon>Neoptera</taxon>
        <taxon>Polyneoptera</taxon>
        <taxon>Dictyoptera</taxon>
        <taxon>Blattodea</taxon>
        <taxon>Blattoidea</taxon>
        <taxon>Blattidae</taxon>
        <taxon>Blattinae</taxon>
        <taxon>Periplaneta</taxon>
    </lineage>
</organism>
<dbReference type="Proteomes" id="UP001148838">
    <property type="component" value="Unassembled WGS sequence"/>
</dbReference>
<dbReference type="EMBL" id="JAJSOF020000037">
    <property type="protein sequence ID" value="KAJ4428335.1"/>
    <property type="molecule type" value="Genomic_DNA"/>
</dbReference>
<comment type="caution">
    <text evidence="1">The sequence shown here is derived from an EMBL/GenBank/DDBJ whole genome shotgun (WGS) entry which is preliminary data.</text>
</comment>
<evidence type="ECO:0000313" key="2">
    <source>
        <dbReference type="Proteomes" id="UP001148838"/>
    </source>
</evidence>